<feature type="region of interest" description="Disordered" evidence="1">
    <location>
        <begin position="272"/>
        <end position="292"/>
    </location>
</feature>
<protein>
    <submittedName>
        <fullName evidence="2">Uncharacterized protein</fullName>
    </submittedName>
</protein>
<dbReference type="Proteomes" id="UP000321331">
    <property type="component" value="Unassembled WGS sequence"/>
</dbReference>
<evidence type="ECO:0000313" key="3">
    <source>
        <dbReference type="Proteomes" id="UP000321331"/>
    </source>
</evidence>
<name>A0A5C6T6I4_FUSOC</name>
<accession>A0A5C6T6I4</accession>
<comment type="caution">
    <text evidence="2">The sequence shown here is derived from an EMBL/GenBank/DDBJ whole genome shotgun (WGS) entry which is preliminary data.</text>
</comment>
<sequence length="706" mass="79046">MSDDPEKEEAYCNKMRLWGAKCASNRSSIQSIQIDRVAYIPGKWPTPGIPKTSRSPRYLSSLPKPLTGVNNLFESSHRPYVHPVRLGNIFFGMKEKVADALRSFNLIEDGDSVDSQKSKLVTKLELRIDLVQIFINIDNHYKTSSEETDLWRDCLQRLRTAFPDHPRLPQNVKADKNFRNVALVKATTTWLAANEVDHLPPFKDESTFHVAWDKPTKMILTADGRHSRATLPDIFGKHSRHIPVLLQAWAYILSARWAELVPGAHLSRRDISLSDGNTSRSPPEHNSKSPVTINLGAVSEGAAQWWTALLSVERGWSATMSNKEGRCLHSPWSISLESEIPILISVEGKSTTSASADVLTTLSEAYSYLAEYSSVHRIDDDVYLASLAGALMIPASKYDGRSIALPVPDTHWGEKMEEDRRQHQTSSTLTGINNVQFDRLLTLSCNAKGTRALLTSVFCEVEVSSNLCGMWLQGSFAVLDTIKNPHSLLGILIRRDPDIGFLWLGSFVTGGNDKALREGRAGWWNIDLGAAAWTGTLMSVIQMPVPQFATDTRSISRADECRLLYLCHDINYTIPPLFPFPPFGSTAIEDTNIDVHEHILCGWDHGLRFSHLTWHCSDGTKVQQGPKVPSMATRLKNGVLQGSVPEVEVDYEEYDSEDENSEMVTRNIFTWLRGDDGFPVAERAIREHEWIDNLDSEDDEPIEGDV</sequence>
<evidence type="ECO:0000256" key="1">
    <source>
        <dbReference type="SAM" id="MobiDB-lite"/>
    </source>
</evidence>
<organism evidence="2 3">
    <name type="scientific">Fusarium oxysporum f. sp. cubense</name>
    <dbReference type="NCBI Taxonomy" id="61366"/>
    <lineage>
        <taxon>Eukaryota</taxon>
        <taxon>Fungi</taxon>
        <taxon>Dikarya</taxon>
        <taxon>Ascomycota</taxon>
        <taxon>Pezizomycotina</taxon>
        <taxon>Sordariomycetes</taxon>
        <taxon>Hypocreomycetidae</taxon>
        <taxon>Hypocreales</taxon>
        <taxon>Nectriaceae</taxon>
        <taxon>Fusarium</taxon>
        <taxon>Fusarium oxysporum species complex</taxon>
    </lineage>
</organism>
<dbReference type="EMBL" id="VMNF01000006">
    <property type="protein sequence ID" value="TXC06252.1"/>
    <property type="molecule type" value="Genomic_DNA"/>
</dbReference>
<evidence type="ECO:0000313" key="2">
    <source>
        <dbReference type="EMBL" id="TXC06252.1"/>
    </source>
</evidence>
<gene>
    <name evidence="2" type="ORF">FocTR4_00010471</name>
</gene>
<reference evidence="2 3" key="1">
    <citation type="submission" date="2019-07" db="EMBL/GenBank/DDBJ databases">
        <title>The First High-Quality Draft Genome Sequence of the Causal Agent of the Current Panama Disease Epidemic.</title>
        <authorList>
            <person name="Warmington R.J."/>
            <person name="Kay W."/>
            <person name="Jeffries A."/>
            <person name="Bebber D."/>
            <person name="Moore K."/>
            <person name="Studholme D.J."/>
        </authorList>
    </citation>
    <scope>NUCLEOTIDE SEQUENCE [LARGE SCALE GENOMIC DNA]</scope>
    <source>
        <strain evidence="2 3">TR4</strain>
    </source>
</reference>
<proteinExistence type="predicted"/>
<dbReference type="AlphaFoldDB" id="A0A5C6T6I4"/>